<dbReference type="Gene3D" id="3.90.190.10">
    <property type="entry name" value="Protein tyrosine phosphatase superfamily"/>
    <property type="match status" value="1"/>
</dbReference>
<evidence type="ECO:0000256" key="2">
    <source>
        <dbReference type="ARBA" id="ARBA00007881"/>
    </source>
</evidence>
<dbReference type="GO" id="GO:0042995">
    <property type="term" value="C:cell projection"/>
    <property type="evidence" value="ECO:0007669"/>
    <property type="project" value="UniProtKB-SubCell"/>
</dbReference>
<dbReference type="SMART" id="SM01326">
    <property type="entry name" value="PTEN_C2"/>
    <property type="match status" value="1"/>
</dbReference>
<dbReference type="PANTHER" id="PTHR12305">
    <property type="entry name" value="PHOSPHATASE WITH HOMOLOGY TO TENSIN"/>
    <property type="match status" value="1"/>
</dbReference>
<dbReference type="FunCoup" id="A0A151Z9X2">
    <property type="interactions" value="92"/>
</dbReference>
<keyword evidence="3" id="KW-0378">Hydrolase</keyword>
<evidence type="ECO:0000259" key="6">
    <source>
        <dbReference type="PROSITE" id="PS51181"/>
    </source>
</evidence>
<dbReference type="InterPro" id="IPR003595">
    <property type="entry name" value="Tyr_Pase_cat"/>
</dbReference>
<accession>A0A151Z9X2</accession>
<dbReference type="InterPro" id="IPR035892">
    <property type="entry name" value="C2_domain_sf"/>
</dbReference>
<keyword evidence="4" id="KW-0966">Cell projection</keyword>
<evidence type="ECO:0000256" key="3">
    <source>
        <dbReference type="ARBA" id="ARBA00022801"/>
    </source>
</evidence>
<comment type="similarity">
    <text evidence="2">Belongs to the PTEN phosphatase protein family.</text>
</comment>
<dbReference type="STRING" id="361077.A0A151Z9X2"/>
<dbReference type="InterPro" id="IPR029021">
    <property type="entry name" value="Prot-tyrosine_phosphatase-like"/>
</dbReference>
<dbReference type="GO" id="GO:0016314">
    <property type="term" value="F:phosphatidylinositol-3,4,5-trisphosphate 3-phosphatase activity"/>
    <property type="evidence" value="ECO:0007669"/>
    <property type="project" value="TreeGrafter"/>
</dbReference>
<feature type="domain" description="Phosphatase tensin-type" evidence="6">
    <location>
        <begin position="41"/>
        <end position="214"/>
    </location>
</feature>
<evidence type="ECO:0000256" key="4">
    <source>
        <dbReference type="ARBA" id="ARBA00023273"/>
    </source>
</evidence>
<proteinExistence type="inferred from homology"/>
<keyword evidence="9" id="KW-1185">Reference proteome</keyword>
<dbReference type="PANTHER" id="PTHR12305:SF60">
    <property type="entry name" value="PHOSPHATIDYLINOSITOL 3,4,5-TRISPHOSPHATE 3-PHOSPHATASE TPTE2-RELATED"/>
    <property type="match status" value="1"/>
</dbReference>
<evidence type="ECO:0000259" key="7">
    <source>
        <dbReference type="PROSITE" id="PS51182"/>
    </source>
</evidence>
<dbReference type="InterPro" id="IPR029023">
    <property type="entry name" value="Tensin_phosphatase"/>
</dbReference>
<dbReference type="SUPFAM" id="SSF52799">
    <property type="entry name" value="(Phosphotyrosine protein) phosphatases II"/>
    <property type="match status" value="1"/>
</dbReference>
<dbReference type="Gene3D" id="2.60.40.1110">
    <property type="match status" value="1"/>
</dbReference>
<protein>
    <submittedName>
        <fullName evidence="8">Uncharacterized protein</fullName>
    </submittedName>
</protein>
<evidence type="ECO:0000313" key="8">
    <source>
        <dbReference type="EMBL" id="KYQ90735.1"/>
    </source>
</evidence>
<dbReference type="EMBL" id="LODT01000037">
    <property type="protein sequence ID" value="KYQ90735.1"/>
    <property type="molecule type" value="Genomic_DNA"/>
</dbReference>
<dbReference type="InterPro" id="IPR051281">
    <property type="entry name" value="Dual-spec_lipid-protein_phosph"/>
</dbReference>
<evidence type="ECO:0000313" key="9">
    <source>
        <dbReference type="Proteomes" id="UP000076078"/>
    </source>
</evidence>
<gene>
    <name evidence="8" type="ORF">DLAC_09372</name>
</gene>
<dbReference type="SUPFAM" id="SSF49562">
    <property type="entry name" value="C2 domain (Calcium/lipid-binding domain, CaLB)"/>
    <property type="match status" value="1"/>
</dbReference>
<organism evidence="8 9">
    <name type="scientific">Tieghemostelium lacteum</name>
    <name type="common">Slime mold</name>
    <name type="synonym">Dictyostelium lacteum</name>
    <dbReference type="NCBI Taxonomy" id="361077"/>
    <lineage>
        <taxon>Eukaryota</taxon>
        <taxon>Amoebozoa</taxon>
        <taxon>Evosea</taxon>
        <taxon>Eumycetozoa</taxon>
        <taxon>Dictyostelia</taxon>
        <taxon>Dictyosteliales</taxon>
        <taxon>Raperosteliaceae</taxon>
        <taxon>Tieghemostelium</taxon>
    </lineage>
</organism>
<reference evidence="8 9" key="1">
    <citation type="submission" date="2015-12" db="EMBL/GenBank/DDBJ databases">
        <title>Dictyostelia acquired genes for synthesis and detection of signals that induce cell-type specialization by lateral gene transfer from prokaryotes.</title>
        <authorList>
            <person name="Gloeckner G."/>
            <person name="Schaap P."/>
        </authorList>
    </citation>
    <scope>NUCLEOTIDE SEQUENCE [LARGE SCALE GENOMIC DNA]</scope>
    <source>
        <strain evidence="8 9">TK</strain>
    </source>
</reference>
<evidence type="ECO:0000256" key="1">
    <source>
        <dbReference type="ARBA" id="ARBA00004316"/>
    </source>
</evidence>
<comment type="caution">
    <text evidence="8">The sequence shown here is derived from an EMBL/GenBank/DDBJ whole genome shotgun (WGS) entry which is preliminary data.</text>
</comment>
<comment type="subcellular location">
    <subcellularLocation>
        <location evidence="1">Cell projection</location>
    </subcellularLocation>
</comment>
<name>A0A151Z9X2_TIELA</name>
<dbReference type="CDD" id="cd14497">
    <property type="entry name" value="PTP_PTEN-like"/>
    <property type="match status" value="1"/>
</dbReference>
<feature type="domain" description="C2 tensin-type" evidence="7">
    <location>
        <begin position="223"/>
        <end position="362"/>
    </location>
</feature>
<dbReference type="InterPro" id="IPR014020">
    <property type="entry name" value="Tensin_C2-dom"/>
</dbReference>
<dbReference type="Proteomes" id="UP000076078">
    <property type="component" value="Unassembled WGS sequence"/>
</dbReference>
<dbReference type="PROSITE" id="PS51182">
    <property type="entry name" value="C2_TENSIN"/>
    <property type="match status" value="1"/>
</dbReference>
<dbReference type="OrthoDB" id="16692at2759"/>
<dbReference type="AlphaFoldDB" id="A0A151Z9X2"/>
<feature type="domain" description="Tyrosine specific protein phosphatases" evidence="5">
    <location>
        <begin position="130"/>
        <end position="202"/>
    </location>
</feature>
<sequence>MFFKDLKNNIGSLANDLEGKINKNINDTVLKLKTKVSKDKNRFVDGTFNLDLTYITNRIIAMGYPSPEDDESSLWRNSRKEVRDFLELYHPDHYLILNLTENTYDSTYFNGKVYHLGFMDHHPPSMGLLLHLIQIIHHWLTSDELNVVAIHCKAGRGRTGTVICSYLLSTELYEGQIEKVLEVFANLRSATGEGVSVPSQLRYIEYVNQLATKYRDISSIQNPHKYLLKSIIVNQVPNSGGKPWNPIIKIFNTTKPLEPVLLYCNKNDPINYNHGGVLYQFNNLLLCGDIIIKVYSSKGEILIQEFLKDFFDKSTIKFGFHTSFIDNNYLDLSKSQLDSGESFLSTNEFSPDFKLRLMFTPVIDTPPVGDEFTQQISNNNNQQQL</sequence>
<dbReference type="PROSITE" id="PS00383">
    <property type="entry name" value="TYR_PHOSPHATASE_1"/>
    <property type="match status" value="1"/>
</dbReference>
<dbReference type="GO" id="GO:0005829">
    <property type="term" value="C:cytosol"/>
    <property type="evidence" value="ECO:0007669"/>
    <property type="project" value="TreeGrafter"/>
</dbReference>
<dbReference type="InterPro" id="IPR016130">
    <property type="entry name" value="Tyr_Pase_AS"/>
</dbReference>
<dbReference type="PROSITE" id="PS50056">
    <property type="entry name" value="TYR_PHOSPHATASE_2"/>
    <property type="match status" value="1"/>
</dbReference>
<dbReference type="PROSITE" id="PS51181">
    <property type="entry name" value="PPASE_TENSIN"/>
    <property type="match status" value="1"/>
</dbReference>
<dbReference type="SMART" id="SM00404">
    <property type="entry name" value="PTPc_motif"/>
    <property type="match status" value="1"/>
</dbReference>
<dbReference type="Pfam" id="PF22785">
    <property type="entry name" value="Tc-R-P"/>
    <property type="match status" value="1"/>
</dbReference>
<dbReference type="OMA" id="DMLCEIC"/>
<dbReference type="InParanoid" id="A0A151Z9X2"/>
<dbReference type="Pfam" id="PF10409">
    <property type="entry name" value="PTEN_C2"/>
    <property type="match status" value="1"/>
</dbReference>
<evidence type="ECO:0000259" key="5">
    <source>
        <dbReference type="PROSITE" id="PS50056"/>
    </source>
</evidence>
<dbReference type="InterPro" id="IPR000387">
    <property type="entry name" value="Tyr_Pase_dom"/>
</dbReference>